<dbReference type="InterPro" id="IPR047122">
    <property type="entry name" value="Trans-enoyl_RdTase-like"/>
</dbReference>
<evidence type="ECO:0000256" key="2">
    <source>
        <dbReference type="ARBA" id="ARBA00023002"/>
    </source>
</evidence>
<dbReference type="VEuPathDB" id="FungiDB:G647_04087"/>
<organism evidence="4 5">
    <name type="scientific">Cladophialophora carrionii</name>
    <dbReference type="NCBI Taxonomy" id="86049"/>
    <lineage>
        <taxon>Eukaryota</taxon>
        <taxon>Fungi</taxon>
        <taxon>Dikarya</taxon>
        <taxon>Ascomycota</taxon>
        <taxon>Pezizomycotina</taxon>
        <taxon>Eurotiomycetes</taxon>
        <taxon>Chaetothyriomycetidae</taxon>
        <taxon>Chaetothyriales</taxon>
        <taxon>Herpotrichiellaceae</taxon>
        <taxon>Cladophialophora</taxon>
    </lineage>
</organism>
<keyword evidence="2" id="KW-0560">Oxidoreductase</keyword>
<dbReference type="Proteomes" id="UP000094526">
    <property type="component" value="Unassembled WGS sequence"/>
</dbReference>
<protein>
    <submittedName>
        <fullName evidence="4">Alcohol dehydrogenase</fullName>
    </submittedName>
</protein>
<dbReference type="InterPro" id="IPR020843">
    <property type="entry name" value="ER"/>
</dbReference>
<dbReference type="STRING" id="86049.A0A1C1CW21"/>
<comment type="similarity">
    <text evidence="1">Belongs to the zinc-containing alcohol dehydrogenase family.</text>
</comment>
<reference evidence="5" key="1">
    <citation type="submission" date="2015-07" db="EMBL/GenBank/DDBJ databases">
        <authorList>
            <person name="Teixeira M.M."/>
            <person name="Souza R.C."/>
            <person name="Almeida L.G."/>
            <person name="Vicente V.A."/>
            <person name="de Hoog S."/>
            <person name="Bocca A.L."/>
            <person name="de Almeida S.R."/>
            <person name="Vasconcelos A.T."/>
            <person name="Felipe M.S."/>
        </authorList>
    </citation>
    <scope>NUCLEOTIDE SEQUENCE [LARGE SCALE GENOMIC DNA]</scope>
    <source>
        <strain evidence="5">KSF</strain>
    </source>
</reference>
<dbReference type="GO" id="GO:0016651">
    <property type="term" value="F:oxidoreductase activity, acting on NAD(P)H"/>
    <property type="evidence" value="ECO:0007669"/>
    <property type="project" value="InterPro"/>
</dbReference>
<dbReference type="eggNOG" id="KOG1198">
    <property type="taxonomic scope" value="Eukaryota"/>
</dbReference>
<evidence type="ECO:0000259" key="3">
    <source>
        <dbReference type="SMART" id="SM00829"/>
    </source>
</evidence>
<evidence type="ECO:0000313" key="5">
    <source>
        <dbReference type="Proteomes" id="UP000094526"/>
    </source>
</evidence>
<dbReference type="PANTHER" id="PTHR45348:SF3">
    <property type="entry name" value="ENOYL REDUCTASE (ER) DOMAIN-CONTAINING PROTEIN"/>
    <property type="match status" value="1"/>
</dbReference>
<accession>A0A1C1CW21</accession>
<evidence type="ECO:0000313" key="4">
    <source>
        <dbReference type="EMBL" id="OCT52709.1"/>
    </source>
</evidence>
<dbReference type="InterPro" id="IPR011032">
    <property type="entry name" value="GroES-like_sf"/>
</dbReference>
<feature type="domain" description="Enoyl reductase (ER)" evidence="3">
    <location>
        <begin position="13"/>
        <end position="375"/>
    </location>
</feature>
<dbReference type="OrthoDB" id="9992527at2759"/>
<dbReference type="CDD" id="cd08249">
    <property type="entry name" value="enoyl_reductase_like"/>
    <property type="match status" value="1"/>
</dbReference>
<dbReference type="AlphaFoldDB" id="A0A1C1CW21"/>
<gene>
    <name evidence="4" type="ORF">CLCR_10369</name>
</gene>
<name>A0A1C1CW21_9EURO</name>
<dbReference type="Gene3D" id="3.40.50.720">
    <property type="entry name" value="NAD(P)-binding Rossmann-like Domain"/>
    <property type="match status" value="1"/>
</dbReference>
<keyword evidence="5" id="KW-1185">Reference proteome</keyword>
<dbReference type="SUPFAM" id="SSF51735">
    <property type="entry name" value="NAD(P)-binding Rossmann-fold domains"/>
    <property type="match status" value="1"/>
</dbReference>
<dbReference type="SMART" id="SM00829">
    <property type="entry name" value="PKS_ER"/>
    <property type="match status" value="1"/>
</dbReference>
<dbReference type="SUPFAM" id="SSF50129">
    <property type="entry name" value="GroES-like"/>
    <property type="match status" value="1"/>
</dbReference>
<dbReference type="VEuPathDB" id="FungiDB:CLCR_10369"/>
<dbReference type="PANTHER" id="PTHR45348">
    <property type="entry name" value="HYPOTHETICAL OXIDOREDUCTASE (EUROFUNG)"/>
    <property type="match status" value="1"/>
</dbReference>
<comment type="caution">
    <text evidence="4">The sequence shown here is derived from an EMBL/GenBank/DDBJ whole genome shotgun (WGS) entry which is preliminary data.</text>
</comment>
<dbReference type="EMBL" id="LGRB01000008">
    <property type="protein sequence ID" value="OCT52709.1"/>
    <property type="molecule type" value="Genomic_DNA"/>
</dbReference>
<dbReference type="Pfam" id="PF08240">
    <property type="entry name" value="ADH_N"/>
    <property type="match status" value="1"/>
</dbReference>
<dbReference type="InterPro" id="IPR013154">
    <property type="entry name" value="ADH-like_N"/>
</dbReference>
<proteinExistence type="inferred from homology"/>
<dbReference type="InterPro" id="IPR036291">
    <property type="entry name" value="NAD(P)-bd_dom_sf"/>
</dbReference>
<evidence type="ECO:0000256" key="1">
    <source>
        <dbReference type="ARBA" id="ARBA00008072"/>
    </source>
</evidence>
<dbReference type="Gene3D" id="3.90.180.10">
    <property type="entry name" value="Medium-chain alcohol dehydrogenases, catalytic domain"/>
    <property type="match status" value="1"/>
</dbReference>
<sequence>MATHPAVVTVGPGLPLEILQVPTPTPTGNEIRVRALWTASTPLDLHQADGGLLVQHPQLLGDGVAGRVVEVGPHATKYQPGDIVFGFTWRNQAEKAHQEYVVAPEFLFGKLPHNVTMQQAVTLPNNFVTAWHTLTKEFGFDLPWPKPDGYLPEAQERDAGILIWGGSSSVGQFALQILKHYGYTRVITTASRAHHEKLHHHYGAAKCFDYRDPDVERDIISFAEPHERATTADPVAKNGLAYILDCIGSLQGSVLPVSRIARLTATSRGTKVAVLLPIIITDPSPGGKPVYEMDVLAAAADWPVGVEAVGVRTHSYLDDAALKDKLQSEIMPSVLERGIVEPNEQLIVEGATMLERAEKALTLLRDKKVSGERLVWRVADSHED</sequence>